<dbReference type="AlphaFoldDB" id="A0A4S8VFZ5"/>
<gene>
    <name evidence="1" type="ORF">D6D24_07730</name>
</gene>
<comment type="caution">
    <text evidence="1">The sequence shown here is derived from an EMBL/GenBank/DDBJ whole genome shotgun (WGS) entry which is preliminary data.</text>
</comment>
<name>A0A4S8VFZ5_AURPU</name>
<evidence type="ECO:0000313" key="1">
    <source>
        <dbReference type="EMBL" id="THW10699.1"/>
    </source>
</evidence>
<organism evidence="1 2">
    <name type="scientific">Aureobasidium pullulans</name>
    <name type="common">Black yeast</name>
    <name type="synonym">Pullularia pullulans</name>
    <dbReference type="NCBI Taxonomy" id="5580"/>
    <lineage>
        <taxon>Eukaryota</taxon>
        <taxon>Fungi</taxon>
        <taxon>Dikarya</taxon>
        <taxon>Ascomycota</taxon>
        <taxon>Pezizomycotina</taxon>
        <taxon>Dothideomycetes</taxon>
        <taxon>Dothideomycetidae</taxon>
        <taxon>Dothideales</taxon>
        <taxon>Saccotheciaceae</taxon>
        <taxon>Aureobasidium</taxon>
    </lineage>
</organism>
<sequence length="60" mass="6974">MDNLPIRREFEEHMKRDNRPVTVMTSAGLVKGNDAWLREQPVLGLPERTISQQPHLHDGR</sequence>
<dbReference type="Proteomes" id="UP000308014">
    <property type="component" value="Unassembled WGS sequence"/>
</dbReference>
<protein>
    <submittedName>
        <fullName evidence="1">Uncharacterized protein</fullName>
    </submittedName>
</protein>
<proteinExistence type="predicted"/>
<evidence type="ECO:0000313" key="2">
    <source>
        <dbReference type="Proteomes" id="UP000308014"/>
    </source>
</evidence>
<accession>A0A4S8VFZ5</accession>
<reference evidence="1 2" key="1">
    <citation type="submission" date="2018-10" db="EMBL/GenBank/DDBJ databases">
        <title>Fifty Aureobasidium pullulans genomes reveal a recombining polyextremotolerant generalist.</title>
        <authorList>
            <person name="Gostincar C."/>
            <person name="Turk M."/>
            <person name="Zajc J."/>
            <person name="Gunde-Cimerman N."/>
        </authorList>
    </citation>
    <scope>NUCLEOTIDE SEQUENCE [LARGE SCALE GENOMIC DNA]</scope>
    <source>
        <strain evidence="1 2">EXF-11318</strain>
    </source>
</reference>
<dbReference type="EMBL" id="QZAJ01000393">
    <property type="protein sequence ID" value="THW10699.1"/>
    <property type="molecule type" value="Genomic_DNA"/>
</dbReference>